<keyword evidence="1" id="KW-0521">NADP</keyword>
<dbReference type="Pfam" id="PF08240">
    <property type="entry name" value="ADH_N"/>
    <property type="match status" value="1"/>
</dbReference>
<proteinExistence type="predicted"/>
<dbReference type="SMART" id="SM00829">
    <property type="entry name" value="PKS_ER"/>
    <property type="match status" value="1"/>
</dbReference>
<protein>
    <submittedName>
        <fullName evidence="4">Putative oxidoreductase</fullName>
    </submittedName>
</protein>
<accession>M0QE03</accession>
<dbReference type="OrthoDB" id="9801186at2"/>
<dbReference type="SUPFAM" id="SSF51735">
    <property type="entry name" value="NAD(P)-binding Rossmann-fold domains"/>
    <property type="match status" value="1"/>
</dbReference>
<dbReference type="AlphaFoldDB" id="M0QE03"/>
<evidence type="ECO:0000256" key="2">
    <source>
        <dbReference type="ARBA" id="ARBA00023002"/>
    </source>
</evidence>
<dbReference type="GO" id="GO:0016651">
    <property type="term" value="F:oxidoreductase activity, acting on NAD(P)H"/>
    <property type="evidence" value="ECO:0007669"/>
    <property type="project" value="TreeGrafter"/>
</dbReference>
<sequence>MAISVVAREYGQPDAVLEVTEVTVGDPGPGQVVVDVRAVGTNPIDVKTVQGAVGKDESKLPLPVGFEVSGVVAAVGPEAATADGPISVGDEVVVYRADGGYTDTLLADQSAVHPKPGGLDHEHAAGLLLAGVAAADAVRTAHVGADDVVLIHGGSGAVGVIAIQLARKTGATVIATASPANHDHVAALGAIPVAYGDGLLDRVRAAAPAPVTAVVDTAGTDEAIDASLALLDNPGRIVSIAAFGRASDGVVVVNGSTPQSKEIRATAIPELLADAASGALVTEIAKTFPLTDAATALTELARDHPRGKFILIP</sequence>
<gene>
    <name evidence="4" type="ORF">GS4_03_01220</name>
</gene>
<dbReference type="InterPro" id="IPR013154">
    <property type="entry name" value="ADH-like_N"/>
</dbReference>
<reference evidence="4 5" key="1">
    <citation type="submission" date="2013-01" db="EMBL/GenBank/DDBJ databases">
        <title>Whole genome shotgun sequence of Gordonia soli NBRC 108243.</title>
        <authorList>
            <person name="Isaki-Nakamura S."/>
            <person name="Hosoyama A."/>
            <person name="Tsuchikane K."/>
            <person name="Ando Y."/>
            <person name="Baba S."/>
            <person name="Ohji S."/>
            <person name="Hamada M."/>
            <person name="Tamura T."/>
            <person name="Yamazoe A."/>
            <person name="Yamazaki S."/>
            <person name="Fujita N."/>
        </authorList>
    </citation>
    <scope>NUCLEOTIDE SEQUENCE [LARGE SCALE GENOMIC DNA]</scope>
    <source>
        <strain evidence="4 5">NBRC 108243</strain>
    </source>
</reference>
<dbReference type="RefSeq" id="WP_007617108.1">
    <property type="nucleotide sequence ID" value="NZ_BANX01000003.1"/>
</dbReference>
<dbReference type="PANTHER" id="PTHR48106">
    <property type="entry name" value="QUINONE OXIDOREDUCTASE PIG3-RELATED"/>
    <property type="match status" value="1"/>
</dbReference>
<evidence type="ECO:0000256" key="1">
    <source>
        <dbReference type="ARBA" id="ARBA00022857"/>
    </source>
</evidence>
<name>M0QE03_9ACTN</name>
<evidence type="ECO:0000313" key="5">
    <source>
        <dbReference type="Proteomes" id="UP000011666"/>
    </source>
</evidence>
<dbReference type="STRING" id="1223545.GS4_03_01220"/>
<dbReference type="InterPro" id="IPR036291">
    <property type="entry name" value="NAD(P)-bd_dom_sf"/>
</dbReference>
<dbReference type="Proteomes" id="UP000011666">
    <property type="component" value="Unassembled WGS sequence"/>
</dbReference>
<organism evidence="4 5">
    <name type="scientific">Gordonia soli NBRC 108243</name>
    <dbReference type="NCBI Taxonomy" id="1223545"/>
    <lineage>
        <taxon>Bacteria</taxon>
        <taxon>Bacillati</taxon>
        <taxon>Actinomycetota</taxon>
        <taxon>Actinomycetes</taxon>
        <taxon>Mycobacteriales</taxon>
        <taxon>Gordoniaceae</taxon>
        <taxon>Gordonia</taxon>
    </lineage>
</organism>
<dbReference type="eggNOG" id="COG0604">
    <property type="taxonomic scope" value="Bacteria"/>
</dbReference>
<keyword evidence="2" id="KW-0560">Oxidoreductase</keyword>
<dbReference type="Gene3D" id="3.90.180.10">
    <property type="entry name" value="Medium-chain alcohol dehydrogenases, catalytic domain"/>
    <property type="match status" value="1"/>
</dbReference>
<dbReference type="InterPro" id="IPR011032">
    <property type="entry name" value="GroES-like_sf"/>
</dbReference>
<keyword evidence="5" id="KW-1185">Reference proteome</keyword>
<dbReference type="SUPFAM" id="SSF50129">
    <property type="entry name" value="GroES-like"/>
    <property type="match status" value="1"/>
</dbReference>
<dbReference type="InterPro" id="IPR020843">
    <property type="entry name" value="ER"/>
</dbReference>
<dbReference type="EMBL" id="BANX01000003">
    <property type="protein sequence ID" value="GAC66674.1"/>
    <property type="molecule type" value="Genomic_DNA"/>
</dbReference>
<dbReference type="GO" id="GO:0070402">
    <property type="term" value="F:NADPH binding"/>
    <property type="evidence" value="ECO:0007669"/>
    <property type="project" value="TreeGrafter"/>
</dbReference>
<dbReference type="Gene3D" id="3.40.50.720">
    <property type="entry name" value="NAD(P)-binding Rossmann-like Domain"/>
    <property type="match status" value="1"/>
</dbReference>
<dbReference type="Pfam" id="PF00107">
    <property type="entry name" value="ADH_zinc_N"/>
    <property type="match status" value="1"/>
</dbReference>
<evidence type="ECO:0000313" key="4">
    <source>
        <dbReference type="EMBL" id="GAC66674.1"/>
    </source>
</evidence>
<evidence type="ECO:0000259" key="3">
    <source>
        <dbReference type="SMART" id="SM00829"/>
    </source>
</evidence>
<feature type="domain" description="Enoyl reductase (ER)" evidence="3">
    <location>
        <begin position="11"/>
        <end position="311"/>
    </location>
</feature>
<dbReference type="CDD" id="cd05289">
    <property type="entry name" value="MDR_like_2"/>
    <property type="match status" value="1"/>
</dbReference>
<dbReference type="InterPro" id="IPR013149">
    <property type="entry name" value="ADH-like_C"/>
</dbReference>
<comment type="caution">
    <text evidence="4">The sequence shown here is derived from an EMBL/GenBank/DDBJ whole genome shotgun (WGS) entry which is preliminary data.</text>
</comment>